<evidence type="ECO:0000256" key="1">
    <source>
        <dbReference type="ARBA" id="ARBA00004613"/>
    </source>
</evidence>
<dbReference type="Proteomes" id="UP000596739">
    <property type="component" value="Unassembled WGS sequence"/>
</dbReference>
<keyword evidence="3" id="KW-0472">Membrane</keyword>
<feature type="transmembrane region" description="Helical" evidence="3">
    <location>
        <begin position="7"/>
        <end position="26"/>
    </location>
</feature>
<sequence length="306" mass="34302">MKKKDTFLSILCILLAIAIVFVIFVGQSARKNNSSATLETKVTTKEITEVPATADKVVDNTKSTSTDVPNKDRFSGLKLTNDDNGLPILCYHDVSSTKGSDLVLDPDKFKEQMKYLKDNGYFPITMDELYGYIRENRGIPEKSIVITFDDGYLGTYTYAFPILKELGFKATIFMISDSVNNPSYLNVEQLKELSNYGIDIESHFGEISNISKLNLNKQIDILKNSKQTLEGLLSKTISYVAFPSSNLSEDSKKAAEQAGYKMSFNIQSATLALADKKDNIYNLDRLYIGNKHSLNDFIKILNTKKK</sequence>
<protein>
    <submittedName>
        <fullName evidence="5">Polysaccharide deacetylase family protein</fullName>
    </submittedName>
</protein>
<dbReference type="PANTHER" id="PTHR34216">
    <property type="match status" value="1"/>
</dbReference>
<dbReference type="PANTHER" id="PTHR34216:SF3">
    <property type="entry name" value="POLY-BETA-1,6-N-ACETYL-D-GLUCOSAMINE N-DEACETYLASE"/>
    <property type="match status" value="1"/>
</dbReference>
<accession>A0ABS1EST0</accession>
<dbReference type="RefSeq" id="WP_200271646.1">
    <property type="nucleotide sequence ID" value="NZ_JAENHN010000048.1"/>
</dbReference>
<dbReference type="Pfam" id="PF01522">
    <property type="entry name" value="Polysacc_deac_1"/>
    <property type="match status" value="1"/>
</dbReference>
<dbReference type="InterPro" id="IPR002509">
    <property type="entry name" value="NODB_dom"/>
</dbReference>
<dbReference type="EMBL" id="JAENHN010000048">
    <property type="protein sequence ID" value="MBK1812426.1"/>
    <property type="molecule type" value="Genomic_DNA"/>
</dbReference>
<dbReference type="InterPro" id="IPR011330">
    <property type="entry name" value="Glyco_hydro/deAcase_b/a-brl"/>
</dbReference>
<evidence type="ECO:0000256" key="2">
    <source>
        <dbReference type="ARBA" id="ARBA00022729"/>
    </source>
</evidence>
<comment type="subcellular location">
    <subcellularLocation>
        <location evidence="1">Secreted</location>
    </subcellularLocation>
</comment>
<dbReference type="SUPFAM" id="SSF88713">
    <property type="entry name" value="Glycoside hydrolase/deacetylase"/>
    <property type="match status" value="1"/>
</dbReference>
<keyword evidence="3" id="KW-1133">Transmembrane helix</keyword>
<evidence type="ECO:0000313" key="6">
    <source>
        <dbReference type="Proteomes" id="UP000596739"/>
    </source>
</evidence>
<keyword evidence="6" id="KW-1185">Reference proteome</keyword>
<comment type="caution">
    <text evidence="5">The sequence shown here is derived from an EMBL/GenBank/DDBJ whole genome shotgun (WGS) entry which is preliminary data.</text>
</comment>
<dbReference type="PROSITE" id="PS51677">
    <property type="entry name" value="NODB"/>
    <property type="match status" value="1"/>
</dbReference>
<dbReference type="InterPro" id="IPR051398">
    <property type="entry name" value="Polysacch_Deacetylase"/>
</dbReference>
<evidence type="ECO:0000256" key="3">
    <source>
        <dbReference type="SAM" id="Phobius"/>
    </source>
</evidence>
<name>A0ABS1EST0_9CLOT</name>
<dbReference type="Gene3D" id="3.20.20.370">
    <property type="entry name" value="Glycoside hydrolase/deacetylase"/>
    <property type="match status" value="1"/>
</dbReference>
<organism evidence="5 6">
    <name type="scientific">Clostridium yunnanense</name>
    <dbReference type="NCBI Taxonomy" id="2800325"/>
    <lineage>
        <taxon>Bacteria</taxon>
        <taxon>Bacillati</taxon>
        <taxon>Bacillota</taxon>
        <taxon>Clostridia</taxon>
        <taxon>Eubacteriales</taxon>
        <taxon>Clostridiaceae</taxon>
        <taxon>Clostridium</taxon>
    </lineage>
</organism>
<feature type="domain" description="NodB homology" evidence="4">
    <location>
        <begin position="142"/>
        <end position="306"/>
    </location>
</feature>
<evidence type="ECO:0000259" key="4">
    <source>
        <dbReference type="PROSITE" id="PS51677"/>
    </source>
</evidence>
<evidence type="ECO:0000313" key="5">
    <source>
        <dbReference type="EMBL" id="MBK1812426.1"/>
    </source>
</evidence>
<keyword evidence="2" id="KW-0732">Signal</keyword>
<keyword evidence="3" id="KW-0812">Transmembrane</keyword>
<proteinExistence type="predicted"/>
<reference evidence="6" key="1">
    <citation type="submission" date="2021-01" db="EMBL/GenBank/DDBJ databases">
        <title>Genome public.</title>
        <authorList>
            <person name="Liu C."/>
            <person name="Sun Q."/>
        </authorList>
    </citation>
    <scope>NUCLEOTIDE SEQUENCE [LARGE SCALE GENOMIC DNA]</scope>
    <source>
        <strain evidence="6">YIM B02505</strain>
    </source>
</reference>
<gene>
    <name evidence="5" type="ORF">JHL18_17510</name>
</gene>